<protein>
    <submittedName>
        <fullName evidence="1">Uncharacterized protein</fullName>
    </submittedName>
</protein>
<sequence length="319" mass="33256">MGLLIHHTQLPIRPCAAGRAAWQEAAAMSVGGGGAGAGGAARRCSVLGDHPGARRDQRGKWHRNNRVRDASYGSSSDSDGEAEGASGEPWGVARLLYAGLGTLAVGLVVYFVGTGDKRAVCLFYAGLGTLAVGLVVYFVGTGDKVLILHCGETWGRRLGERGALEGGVAGFKTPALRLVGPSLIIAGLACCLLRIAFCIFAKPCCRRRTNYKESRRLSGCGEGEEMPLAGGARAGPAQCSPARRLDASSCDVSSLSSGEEDERLRRYRTATAPPPVPHVALPTKPTTAPPTKRPPPRNVSFAGATAEGELVLSPAQLRS</sequence>
<proteinExistence type="predicted"/>
<reference evidence="1 2" key="1">
    <citation type="journal article" date="2022" name="Genome Biol. Evol.">
        <title>The Spruce Budworm Genome: Reconstructing the Evolutionary History of Antifreeze Proteins.</title>
        <authorList>
            <person name="Beliveau C."/>
            <person name="Gagne P."/>
            <person name="Picq S."/>
            <person name="Vernygora O."/>
            <person name="Keeling C.I."/>
            <person name="Pinkney K."/>
            <person name="Doucet D."/>
            <person name="Wen F."/>
            <person name="Johnston J.S."/>
            <person name="Maaroufi H."/>
            <person name="Boyle B."/>
            <person name="Laroche J."/>
            <person name="Dewar K."/>
            <person name="Juretic N."/>
            <person name="Blackburn G."/>
            <person name="Nisole A."/>
            <person name="Brunet B."/>
            <person name="Brandao M."/>
            <person name="Lumley L."/>
            <person name="Duan J."/>
            <person name="Quan G."/>
            <person name="Lucarotti C.J."/>
            <person name="Roe A.D."/>
            <person name="Sperling F.A.H."/>
            <person name="Levesque R.C."/>
            <person name="Cusson M."/>
        </authorList>
    </citation>
    <scope>NUCLEOTIDE SEQUENCE [LARGE SCALE GENOMIC DNA]</scope>
    <source>
        <strain evidence="1">Glfc:IPQL:Cfum</strain>
    </source>
</reference>
<organism evidence="1 2">
    <name type="scientific">Choristoneura fumiferana</name>
    <name type="common">Spruce budworm moth</name>
    <name type="synonym">Archips fumiferana</name>
    <dbReference type="NCBI Taxonomy" id="7141"/>
    <lineage>
        <taxon>Eukaryota</taxon>
        <taxon>Metazoa</taxon>
        <taxon>Ecdysozoa</taxon>
        <taxon>Arthropoda</taxon>
        <taxon>Hexapoda</taxon>
        <taxon>Insecta</taxon>
        <taxon>Pterygota</taxon>
        <taxon>Neoptera</taxon>
        <taxon>Endopterygota</taxon>
        <taxon>Lepidoptera</taxon>
        <taxon>Glossata</taxon>
        <taxon>Ditrysia</taxon>
        <taxon>Tortricoidea</taxon>
        <taxon>Tortricidae</taxon>
        <taxon>Tortricinae</taxon>
        <taxon>Choristoneura</taxon>
    </lineage>
</organism>
<evidence type="ECO:0000313" key="2">
    <source>
        <dbReference type="Proteomes" id="UP001064048"/>
    </source>
</evidence>
<name>A0ACC0KIG3_CHOFU</name>
<evidence type="ECO:0000313" key="1">
    <source>
        <dbReference type="EMBL" id="KAI8436149.1"/>
    </source>
</evidence>
<keyword evidence="2" id="KW-1185">Reference proteome</keyword>
<comment type="caution">
    <text evidence="1">The sequence shown here is derived from an EMBL/GenBank/DDBJ whole genome shotgun (WGS) entry which is preliminary data.</text>
</comment>
<gene>
    <name evidence="1" type="ORF">MSG28_004238</name>
</gene>
<accession>A0ACC0KIG3</accession>
<dbReference type="Proteomes" id="UP001064048">
    <property type="component" value="Chromosome 6"/>
</dbReference>
<dbReference type="EMBL" id="CM046106">
    <property type="protein sequence ID" value="KAI8436149.1"/>
    <property type="molecule type" value="Genomic_DNA"/>
</dbReference>